<dbReference type="InterPro" id="IPR011330">
    <property type="entry name" value="Glyco_hydro/deAcase_b/a-brl"/>
</dbReference>
<reference evidence="1" key="1">
    <citation type="journal article" date="2014" name="Front. Microbiol.">
        <title>High frequency of phylogenetically diverse reductive dehalogenase-homologous genes in deep subseafloor sedimentary metagenomes.</title>
        <authorList>
            <person name="Kawai M."/>
            <person name="Futagami T."/>
            <person name="Toyoda A."/>
            <person name="Takaki Y."/>
            <person name="Nishi S."/>
            <person name="Hori S."/>
            <person name="Arai W."/>
            <person name="Tsubouchi T."/>
            <person name="Morono Y."/>
            <person name="Uchiyama I."/>
            <person name="Ito T."/>
            <person name="Fujiyama A."/>
            <person name="Inagaki F."/>
            <person name="Takami H."/>
        </authorList>
    </citation>
    <scope>NUCLEOTIDE SEQUENCE</scope>
    <source>
        <strain evidence="1">Expedition CK06-06</strain>
    </source>
</reference>
<accession>X0ZRX7</accession>
<evidence type="ECO:0000313" key="1">
    <source>
        <dbReference type="EMBL" id="GAG72510.1"/>
    </source>
</evidence>
<comment type="caution">
    <text evidence="1">The sequence shown here is derived from an EMBL/GenBank/DDBJ whole genome shotgun (WGS) entry which is preliminary data.</text>
</comment>
<dbReference type="AlphaFoldDB" id="X0ZRX7"/>
<dbReference type="GO" id="GO:0005975">
    <property type="term" value="P:carbohydrate metabolic process"/>
    <property type="evidence" value="ECO:0007669"/>
    <property type="project" value="InterPro"/>
</dbReference>
<organism evidence="1">
    <name type="scientific">marine sediment metagenome</name>
    <dbReference type="NCBI Taxonomy" id="412755"/>
    <lineage>
        <taxon>unclassified sequences</taxon>
        <taxon>metagenomes</taxon>
        <taxon>ecological metagenomes</taxon>
    </lineage>
</organism>
<gene>
    <name evidence="1" type="ORF">S01H4_05743</name>
</gene>
<evidence type="ECO:0008006" key="2">
    <source>
        <dbReference type="Google" id="ProtNLM"/>
    </source>
</evidence>
<dbReference type="SUPFAM" id="SSF88713">
    <property type="entry name" value="Glycoside hydrolase/deacetylase"/>
    <property type="match status" value="1"/>
</dbReference>
<name>X0ZRX7_9ZZZZ</name>
<dbReference type="EMBL" id="BART01001695">
    <property type="protein sequence ID" value="GAG72510.1"/>
    <property type="molecule type" value="Genomic_DNA"/>
</dbReference>
<sequence>MDYKRYKKGLILRHDIDYSLDLAWQLSEIESAIGVTASYYIQLTTDVYNPFSFSSRDMLDKMLSNGFEVGLHFDPMSYGKSLSDRNLITQLSYEIERLSKLLGTEVKSYSLHNPGSFGRYIRTEGMIGAYDEEIFGDDKYFSDSNYTFSGKDPLEWVKKSHERLIQLVSHPILYLTGRTHSFEEPLKYMMQSYYVNLDKYLHRNWLYRKEHRG</sequence>
<feature type="non-terminal residue" evidence="1">
    <location>
        <position position="213"/>
    </location>
</feature>
<protein>
    <recommendedName>
        <fullName evidence="2">NodB homology domain-containing protein</fullName>
    </recommendedName>
</protein>
<proteinExistence type="predicted"/>